<organism evidence="1 2">
    <name type="scientific">Christiangramia sediminis</name>
    <dbReference type="NCBI Taxonomy" id="2881336"/>
    <lineage>
        <taxon>Bacteria</taxon>
        <taxon>Pseudomonadati</taxon>
        <taxon>Bacteroidota</taxon>
        <taxon>Flavobacteriia</taxon>
        <taxon>Flavobacteriales</taxon>
        <taxon>Flavobacteriaceae</taxon>
        <taxon>Christiangramia</taxon>
    </lineage>
</organism>
<accession>A0A9X1LHE7</accession>
<gene>
    <name evidence="1" type="ORF">LGQ90_04060</name>
</gene>
<reference evidence="1" key="1">
    <citation type="submission" date="2021-10" db="EMBL/GenBank/DDBJ databases">
        <title>Gramella sp. ASW11-100T, isolated from marine sediment.</title>
        <authorList>
            <person name="Xia C."/>
        </authorList>
    </citation>
    <scope>NUCLEOTIDE SEQUENCE</scope>
    <source>
        <strain evidence="1">ASW11-100</strain>
    </source>
</reference>
<sequence length="401" mass="46351">MLVIKTLKEKKIKILFTYILLVVLHACVEPYDFKSETYEKLLVVEATITDEVKTQEIYLSNVYRIDNDTIIPESNARILVVDDNQNEYEFRETQPGKYTSINEFNISSGKKYHLEILTSNGRNYISEEETLPENNAVMEDLYAERTTNDEGIDGIAIYSSSANPGQDGVSYYKYSYNETYKIVSPYTQSRDLILNQSNFLEIVPKTKEEEICYNTRRSKEILLADTGALSENEISDYLVKFYEFDDFPIQNRYSILVSQVSISQKAYDYYETLKELSGSESVFSQNQPGFINGNISSVEDSNEKVVGNFNLGKVSSKRIFFNYTDFFSLNEKPDPLRFCEITRPEYRVLIEFIRNNQVKFYDETYGAPPDEEGEGPYRVVPTFCMDCTVLGTNVKPNFWID</sequence>
<dbReference type="InterPro" id="IPR025345">
    <property type="entry name" value="DUF4249"/>
</dbReference>
<dbReference type="AlphaFoldDB" id="A0A9X1LHE7"/>
<protein>
    <submittedName>
        <fullName evidence="1">DUF4249 domain-containing protein</fullName>
    </submittedName>
</protein>
<dbReference type="Proteomes" id="UP001139414">
    <property type="component" value="Unassembled WGS sequence"/>
</dbReference>
<comment type="caution">
    <text evidence="1">The sequence shown here is derived from an EMBL/GenBank/DDBJ whole genome shotgun (WGS) entry which is preliminary data.</text>
</comment>
<name>A0A9X1LHE7_9FLAO</name>
<proteinExistence type="predicted"/>
<evidence type="ECO:0000313" key="2">
    <source>
        <dbReference type="Proteomes" id="UP001139414"/>
    </source>
</evidence>
<keyword evidence="2" id="KW-1185">Reference proteome</keyword>
<dbReference type="EMBL" id="JAJBZG010000001">
    <property type="protein sequence ID" value="MCB7480431.1"/>
    <property type="molecule type" value="Genomic_DNA"/>
</dbReference>
<dbReference type="Pfam" id="PF14054">
    <property type="entry name" value="DUF4249"/>
    <property type="match status" value="1"/>
</dbReference>
<dbReference type="RefSeq" id="WP_229338367.1">
    <property type="nucleotide sequence ID" value="NZ_JAJBZG010000001.1"/>
</dbReference>
<evidence type="ECO:0000313" key="1">
    <source>
        <dbReference type="EMBL" id="MCB7480431.1"/>
    </source>
</evidence>